<dbReference type="AlphaFoldDB" id="A0AA36DKZ7"/>
<dbReference type="SUPFAM" id="SSF57716">
    <property type="entry name" value="Glucocorticoid receptor-like (DNA-binding domain)"/>
    <property type="match status" value="1"/>
</dbReference>
<dbReference type="GO" id="GO:0003700">
    <property type="term" value="F:DNA-binding transcription factor activity"/>
    <property type="evidence" value="ECO:0007669"/>
    <property type="project" value="InterPro"/>
</dbReference>
<keyword evidence="5 11" id="KW-0862">Zinc</keyword>
<keyword evidence="6 11" id="KW-0805">Transcription regulation</keyword>
<keyword evidence="7 11" id="KW-0238">DNA-binding</keyword>
<dbReference type="Proteomes" id="UP001176961">
    <property type="component" value="Unassembled WGS sequence"/>
</dbReference>
<evidence type="ECO:0000256" key="8">
    <source>
        <dbReference type="ARBA" id="ARBA00023163"/>
    </source>
</evidence>
<evidence type="ECO:0000313" key="16">
    <source>
        <dbReference type="Proteomes" id="UP001176961"/>
    </source>
</evidence>
<dbReference type="InterPro" id="IPR035500">
    <property type="entry name" value="NHR-like_dom_sf"/>
</dbReference>
<dbReference type="PROSITE" id="PS51843">
    <property type="entry name" value="NR_LBD"/>
    <property type="match status" value="1"/>
</dbReference>
<gene>
    <name evidence="15" type="ORF">CYNAS_LOCUS296</name>
</gene>
<accession>A0AA36DKZ7</accession>
<feature type="domain" description="NR LBD" evidence="14">
    <location>
        <begin position="154"/>
        <end position="421"/>
    </location>
</feature>
<feature type="region of interest" description="Disordered" evidence="12">
    <location>
        <begin position="96"/>
        <end position="125"/>
    </location>
</feature>
<dbReference type="InterPro" id="IPR000536">
    <property type="entry name" value="Nucl_hrmn_rcpt_lig-bd"/>
</dbReference>
<dbReference type="GO" id="GO:0005634">
    <property type="term" value="C:nucleus"/>
    <property type="evidence" value="ECO:0007669"/>
    <property type="project" value="UniProtKB-SubCell"/>
</dbReference>
<comment type="subcellular location">
    <subcellularLocation>
        <location evidence="1 11">Nucleus</location>
    </subcellularLocation>
</comment>
<dbReference type="InterPro" id="IPR001628">
    <property type="entry name" value="Znf_hrmn_rcpt"/>
</dbReference>
<sequence>MCTLKTPGYGDCQICGQRGHGIHFGVLACRACAAFFRRTVVMKRPYTCRRADESCQISKDERYLCRLCRYKKCLKLGMTPENVQLNRDVLSTTVGKRISRKSRGHAEGASQSEEKNVKSTLNNMRKDGLTKGDNFSIWVKKTGQPRMLLDVSPIMEKLMKTLMESRPDEDLPSGPPDRMHIALLKIREHQLAEPNLKLVTTVSFEQMMKGWEEQICTMGKWLMNSDEFAQLPMKEKMTMIKTSWMIWQQFERLSISIELFGWRTVTERLLAVSSQNVMVHDKTMQFDLSPLTDYDPSYVRSLFEPFAGRVVEEVTKSCLEMGITTIEVAYILCALVWHVEGRSVAPETLLIAESYTESISDNLHSYYTNTRRMPNYAARLIKIMSIVDCIEKIYHERSKVTELAHIFDIFKTDVSEKGIFS</sequence>
<dbReference type="PROSITE" id="PS51030">
    <property type="entry name" value="NUCLEAR_REC_DBD_2"/>
    <property type="match status" value="1"/>
</dbReference>
<dbReference type="PRINTS" id="PR00047">
    <property type="entry name" value="STROIDFINGER"/>
</dbReference>
<protein>
    <submittedName>
        <fullName evidence="15">Uncharacterized protein</fullName>
    </submittedName>
</protein>
<evidence type="ECO:0000256" key="4">
    <source>
        <dbReference type="ARBA" id="ARBA00022771"/>
    </source>
</evidence>
<dbReference type="InterPro" id="IPR013088">
    <property type="entry name" value="Znf_NHR/GATA"/>
</dbReference>
<keyword evidence="8 11" id="KW-0804">Transcription</keyword>
<evidence type="ECO:0000256" key="2">
    <source>
        <dbReference type="ARBA" id="ARBA00005993"/>
    </source>
</evidence>
<evidence type="ECO:0000256" key="11">
    <source>
        <dbReference type="RuleBase" id="RU004334"/>
    </source>
</evidence>
<dbReference type="GO" id="GO:0000978">
    <property type="term" value="F:RNA polymerase II cis-regulatory region sequence-specific DNA binding"/>
    <property type="evidence" value="ECO:0007669"/>
    <property type="project" value="InterPro"/>
</dbReference>
<dbReference type="SMART" id="SM00430">
    <property type="entry name" value="HOLI"/>
    <property type="match status" value="1"/>
</dbReference>
<keyword evidence="4 11" id="KW-0863">Zinc-finger</keyword>
<keyword evidence="3 11" id="KW-0479">Metal-binding</keyword>
<evidence type="ECO:0000256" key="1">
    <source>
        <dbReference type="ARBA" id="ARBA00004123"/>
    </source>
</evidence>
<proteinExistence type="inferred from homology"/>
<dbReference type="Pfam" id="PF00104">
    <property type="entry name" value="Hormone_recep"/>
    <property type="match status" value="1"/>
</dbReference>
<evidence type="ECO:0000259" key="13">
    <source>
        <dbReference type="PROSITE" id="PS51030"/>
    </source>
</evidence>
<dbReference type="Gene3D" id="3.30.50.10">
    <property type="entry name" value="Erythroid Transcription Factor GATA-1, subunit A"/>
    <property type="match status" value="1"/>
</dbReference>
<evidence type="ECO:0000256" key="9">
    <source>
        <dbReference type="ARBA" id="ARBA00023170"/>
    </source>
</evidence>
<evidence type="ECO:0000256" key="6">
    <source>
        <dbReference type="ARBA" id="ARBA00023015"/>
    </source>
</evidence>
<reference evidence="15" key="1">
    <citation type="submission" date="2023-07" db="EMBL/GenBank/DDBJ databases">
        <authorList>
            <consortium name="CYATHOMIX"/>
        </authorList>
    </citation>
    <scope>NUCLEOTIDE SEQUENCE</scope>
    <source>
        <strain evidence="15">N/A</strain>
    </source>
</reference>
<dbReference type="PANTHER" id="PTHR45680">
    <property type="entry name" value="NUCLEAR HORMONE RECEPTOR FAMILY"/>
    <property type="match status" value="1"/>
</dbReference>
<dbReference type="PROSITE" id="PS00031">
    <property type="entry name" value="NUCLEAR_REC_DBD_1"/>
    <property type="match status" value="1"/>
</dbReference>
<keyword evidence="9 11" id="KW-0675">Receptor</keyword>
<dbReference type="SMART" id="SM00399">
    <property type="entry name" value="ZnF_C4"/>
    <property type="match status" value="1"/>
</dbReference>
<evidence type="ECO:0000256" key="7">
    <source>
        <dbReference type="ARBA" id="ARBA00023125"/>
    </source>
</evidence>
<dbReference type="PANTHER" id="PTHR45680:SF29">
    <property type="entry name" value="NUCLEAR HORMONE RECEPTOR FAMILY"/>
    <property type="match status" value="1"/>
</dbReference>
<feature type="domain" description="Nuclear receptor" evidence="13">
    <location>
        <begin position="9"/>
        <end position="85"/>
    </location>
</feature>
<organism evidence="15 16">
    <name type="scientific">Cylicocyclus nassatus</name>
    <name type="common">Nematode worm</name>
    <dbReference type="NCBI Taxonomy" id="53992"/>
    <lineage>
        <taxon>Eukaryota</taxon>
        <taxon>Metazoa</taxon>
        <taxon>Ecdysozoa</taxon>
        <taxon>Nematoda</taxon>
        <taxon>Chromadorea</taxon>
        <taxon>Rhabditida</taxon>
        <taxon>Rhabditina</taxon>
        <taxon>Rhabditomorpha</taxon>
        <taxon>Strongyloidea</taxon>
        <taxon>Strongylidae</taxon>
        <taxon>Cylicocyclus</taxon>
    </lineage>
</organism>
<dbReference type="InterPro" id="IPR049636">
    <property type="entry name" value="HNF4-like_DBD"/>
</dbReference>
<dbReference type="CDD" id="cd06960">
    <property type="entry name" value="NR_DBD_HNF4A"/>
    <property type="match status" value="1"/>
</dbReference>
<dbReference type="Pfam" id="PF00105">
    <property type="entry name" value="zf-C4"/>
    <property type="match status" value="1"/>
</dbReference>
<dbReference type="SUPFAM" id="SSF48508">
    <property type="entry name" value="Nuclear receptor ligand-binding domain"/>
    <property type="match status" value="1"/>
</dbReference>
<comment type="caution">
    <text evidence="15">The sequence shown here is derived from an EMBL/GenBank/DDBJ whole genome shotgun (WGS) entry which is preliminary data.</text>
</comment>
<dbReference type="Gene3D" id="1.10.565.10">
    <property type="entry name" value="Retinoid X Receptor"/>
    <property type="match status" value="1"/>
</dbReference>
<dbReference type="InterPro" id="IPR051152">
    <property type="entry name" value="C.elegans_Orphan_NR"/>
</dbReference>
<dbReference type="GO" id="GO:0008270">
    <property type="term" value="F:zinc ion binding"/>
    <property type="evidence" value="ECO:0007669"/>
    <property type="project" value="UniProtKB-KW"/>
</dbReference>
<evidence type="ECO:0000256" key="10">
    <source>
        <dbReference type="ARBA" id="ARBA00023242"/>
    </source>
</evidence>
<evidence type="ECO:0000259" key="14">
    <source>
        <dbReference type="PROSITE" id="PS51843"/>
    </source>
</evidence>
<evidence type="ECO:0000256" key="12">
    <source>
        <dbReference type="SAM" id="MobiDB-lite"/>
    </source>
</evidence>
<keyword evidence="10 11" id="KW-0539">Nucleus</keyword>
<dbReference type="PROSITE" id="PS51257">
    <property type="entry name" value="PROKAR_LIPOPROTEIN"/>
    <property type="match status" value="1"/>
</dbReference>
<name>A0AA36DKZ7_CYLNA</name>
<evidence type="ECO:0000313" key="15">
    <source>
        <dbReference type="EMBL" id="CAJ0588313.1"/>
    </source>
</evidence>
<keyword evidence="16" id="KW-1185">Reference proteome</keyword>
<evidence type="ECO:0000256" key="3">
    <source>
        <dbReference type="ARBA" id="ARBA00022723"/>
    </source>
</evidence>
<dbReference type="EMBL" id="CATQJL010000001">
    <property type="protein sequence ID" value="CAJ0588313.1"/>
    <property type="molecule type" value="Genomic_DNA"/>
</dbReference>
<comment type="similarity">
    <text evidence="2 11">Belongs to the nuclear hormone receptor family.</text>
</comment>
<evidence type="ECO:0000256" key="5">
    <source>
        <dbReference type="ARBA" id="ARBA00022833"/>
    </source>
</evidence>